<dbReference type="Proteomes" id="UP000068067">
    <property type="component" value="Chromosome"/>
</dbReference>
<evidence type="ECO:0000259" key="2">
    <source>
        <dbReference type="Pfam" id="PF20441"/>
    </source>
</evidence>
<dbReference type="PANTHER" id="PTHR41287:SF1">
    <property type="entry name" value="PROTEIN YMFN"/>
    <property type="match status" value="1"/>
</dbReference>
<dbReference type="Pfam" id="PF20441">
    <property type="entry name" value="TerL_nuclease"/>
    <property type="match status" value="1"/>
</dbReference>
<evidence type="ECO:0000313" key="4">
    <source>
        <dbReference type="Proteomes" id="UP000068067"/>
    </source>
</evidence>
<dbReference type="InterPro" id="IPR046462">
    <property type="entry name" value="TerL_nuclease"/>
</dbReference>
<dbReference type="GO" id="GO:0004519">
    <property type="term" value="F:endonuclease activity"/>
    <property type="evidence" value="ECO:0007669"/>
    <property type="project" value="InterPro"/>
</dbReference>
<keyword evidence="4" id="KW-1185">Reference proteome</keyword>
<sequence length="492" mass="54239">MRAGPKAAAELSPLDWKPRSKGADQLKLFGEKFLVTPKGKGAGKPFRLHDWQHAMTATLYEPAVDMCVWVIPRGNGKSGLAAAIALHHVFMSGIEGARCIIVAQDERRAMSMLDTAKRMVALSPELEKRTKIYRDRIEIPGSNSMVVALPGEAHRIEGEDATLVIIDEIGFVPKAAFEAAILSTGKRGDDSGKVLAIGTPSPAKFREISPLWDLVIQGRSNPDDPSFALVEFGADPKLPIDDPETWRIANPAFSDEGWLTEKAIRAQAPPKTRELEFRRARLGQWTEQSTEPAFPVDKWMACERAGVKIPHGSKVVLAFDGSASDDSTAIVVGSVSKKPHYQIGGLWEPHKEDDGYQVNHLEVEDTIRELCKQFDVQEIIADPYRWQRSLQVLEEEGLPVYAYPQTPQRQTPATNDLRGAVNAGLLTHSGEKEFNAHVLRASVAETQRGVKLVKQSSTQKIDLAVCLMMAHSRVSWLAGLGKKKNKAWGHKS</sequence>
<dbReference type="Pfam" id="PF03354">
    <property type="entry name" value="TerL_ATPase"/>
    <property type="match status" value="1"/>
</dbReference>
<dbReference type="STRING" id="931089.CDES_14065"/>
<protein>
    <submittedName>
        <fullName evidence="3">Phage terminase</fullName>
    </submittedName>
</protein>
<accession>A0A0M4CLR2</accession>
<feature type="domain" description="Terminase large subunit-like ATPase" evidence="1">
    <location>
        <begin position="53"/>
        <end position="175"/>
    </location>
</feature>
<dbReference type="AlphaFoldDB" id="A0A0M4CLR2"/>
<gene>
    <name evidence="3" type="ORF">CDES_14065</name>
</gene>
<dbReference type="Gene3D" id="3.40.50.300">
    <property type="entry name" value="P-loop containing nucleotide triphosphate hydrolases"/>
    <property type="match status" value="1"/>
</dbReference>
<dbReference type="SUPFAM" id="SSF52540">
    <property type="entry name" value="P-loop containing nucleoside triphosphate hydrolases"/>
    <property type="match status" value="1"/>
</dbReference>
<evidence type="ECO:0000313" key="3">
    <source>
        <dbReference type="EMBL" id="ALC07138.1"/>
    </source>
</evidence>
<dbReference type="Gene3D" id="3.30.420.240">
    <property type="match status" value="1"/>
</dbReference>
<dbReference type="KEGG" id="cdx:CDES_14065"/>
<feature type="domain" description="Terminase large subunit-like endonuclease" evidence="2">
    <location>
        <begin position="352"/>
        <end position="473"/>
    </location>
</feature>
<name>A0A0M4CLR2_9CORY</name>
<dbReference type="OrthoDB" id="3197057at2"/>
<dbReference type="InterPro" id="IPR046461">
    <property type="entry name" value="TerL_ATPase"/>
</dbReference>
<dbReference type="InterPro" id="IPR027417">
    <property type="entry name" value="P-loop_NTPase"/>
</dbReference>
<evidence type="ECO:0000259" key="1">
    <source>
        <dbReference type="Pfam" id="PF03354"/>
    </source>
</evidence>
<dbReference type="PANTHER" id="PTHR41287">
    <property type="match status" value="1"/>
</dbReference>
<proteinExistence type="predicted"/>
<reference evidence="3 4" key="1">
    <citation type="submission" date="2014-08" db="EMBL/GenBank/DDBJ databases">
        <title>Complete genome sequence of Corynebacterium deserti GIMN1.010 (=DSM 45689), isolated from desert sand in western China.</title>
        <authorList>
            <person name="Ruckert C."/>
            <person name="Albersmeier A."/>
            <person name="Kalinowski J."/>
        </authorList>
    </citation>
    <scope>NUCLEOTIDE SEQUENCE [LARGE SCALE GENOMIC DNA]</scope>
    <source>
        <strain evidence="3 4">GIMN1.010</strain>
    </source>
</reference>
<dbReference type="InterPro" id="IPR005021">
    <property type="entry name" value="Terminase_largesu-like"/>
</dbReference>
<dbReference type="EMBL" id="CP009220">
    <property type="protein sequence ID" value="ALC07138.1"/>
    <property type="molecule type" value="Genomic_DNA"/>
</dbReference>
<dbReference type="PATRIC" id="fig|931089.4.peg.2844"/>
<organism evidence="3 4">
    <name type="scientific">Corynebacterium deserti GIMN1.010</name>
    <dbReference type="NCBI Taxonomy" id="931089"/>
    <lineage>
        <taxon>Bacteria</taxon>
        <taxon>Bacillati</taxon>
        <taxon>Actinomycetota</taxon>
        <taxon>Actinomycetes</taxon>
        <taxon>Mycobacteriales</taxon>
        <taxon>Corynebacteriaceae</taxon>
        <taxon>Corynebacterium</taxon>
    </lineage>
</organism>